<dbReference type="InterPro" id="IPR014746">
    <property type="entry name" value="Gln_synth/guanido_kin_cat_dom"/>
</dbReference>
<dbReference type="SUPFAM" id="SSF55931">
    <property type="entry name" value="Glutamine synthetase/guanido kinase"/>
    <property type="match status" value="1"/>
</dbReference>
<organism evidence="9">
    <name type="scientific">uncultured bacterium BLR7</name>
    <dbReference type="NCBI Taxonomy" id="506523"/>
    <lineage>
        <taxon>Bacteria</taxon>
        <taxon>environmental samples</taxon>
    </lineage>
</organism>
<evidence type="ECO:0000256" key="6">
    <source>
        <dbReference type="SAM" id="MobiDB-lite"/>
    </source>
</evidence>
<evidence type="ECO:0000256" key="3">
    <source>
        <dbReference type="ARBA" id="ARBA00022840"/>
    </source>
</evidence>
<protein>
    <submittedName>
        <fullName evidence="9">Gamma-glutamyl-putrescine synthetase</fullName>
    </submittedName>
</protein>
<gene>
    <name evidence="9" type="ORF">AKSOIL_0089</name>
</gene>
<dbReference type="InterPro" id="IPR008147">
    <property type="entry name" value="Gln_synt_N"/>
</dbReference>
<evidence type="ECO:0000256" key="1">
    <source>
        <dbReference type="ARBA" id="ARBA00022598"/>
    </source>
</evidence>
<reference evidence="9" key="1">
    <citation type="journal article" date="2009" name="ISME J.">
        <title>Functional metagenomics reveals diverse beta-lactamases in a remote Alaskan soil.</title>
        <authorList>
            <person name="Allen H.K."/>
            <person name="Moe L.A."/>
            <person name="Rodbumrer J."/>
            <person name="Gaarder A."/>
            <person name="Handelsman J."/>
        </authorList>
    </citation>
    <scope>NUCLEOTIDE SEQUENCE</scope>
</reference>
<accession>C0INP5</accession>
<dbReference type="EMBL" id="EU408356">
    <property type="protein sequence ID" value="ACN58931.1"/>
    <property type="molecule type" value="Genomic_DNA"/>
</dbReference>
<evidence type="ECO:0000259" key="8">
    <source>
        <dbReference type="PROSITE" id="PS51987"/>
    </source>
</evidence>
<dbReference type="GO" id="GO:0004356">
    <property type="term" value="F:glutamine synthetase activity"/>
    <property type="evidence" value="ECO:0007669"/>
    <property type="project" value="InterPro"/>
</dbReference>
<feature type="domain" description="GS beta-grasp" evidence="7">
    <location>
        <begin position="28"/>
        <end position="123"/>
    </location>
</feature>
<dbReference type="GO" id="GO:0006598">
    <property type="term" value="P:polyamine catabolic process"/>
    <property type="evidence" value="ECO:0007669"/>
    <property type="project" value="TreeGrafter"/>
</dbReference>
<dbReference type="AlphaFoldDB" id="C0INP5"/>
<evidence type="ECO:0000313" key="9">
    <source>
        <dbReference type="EMBL" id="ACN58931.1"/>
    </source>
</evidence>
<dbReference type="GO" id="GO:0006542">
    <property type="term" value="P:glutamine biosynthetic process"/>
    <property type="evidence" value="ECO:0007669"/>
    <property type="project" value="InterPro"/>
</dbReference>
<comment type="similarity">
    <text evidence="4 5">Belongs to the glutamine synthetase family.</text>
</comment>
<evidence type="ECO:0000256" key="4">
    <source>
        <dbReference type="PROSITE-ProRule" id="PRU01330"/>
    </source>
</evidence>
<dbReference type="InterPro" id="IPR036651">
    <property type="entry name" value="Gln_synt_N_sf"/>
</dbReference>
<sequence>MNRQDTSRGWKPNQAGQDELAALLKAYPDIEFVDAAIADINGTLRGKRIAASEALKLFDTGMQLPASLHLMDVRGEMMNPQGRGYSDGDPDGTAWPIAGTAMRVFGSDPPRAQMLMDFRAADGAPLAHDPRAMLERVVSRFRELDLTAVAAHELEFYLIDPKRDARGRPQPPLNPRSGARENAPSVYGLDDLDRYQPFLTALHEAAAMQRVPFSTASKEYAPGQFEANLRHQANAVTASDHAVLLRQIVKAAAIRQNCEATFLAKPYPDKSGSGQHVHVSVIDSRGRNIFDNGTEEGSEMLRFAAGGLAALMAESMAFFAPNLNDYRRFQPDMFAPVNRRWGANNRSCGLRIPVGPLSARRIEHRCAGADANPYLVMAAVLAGVHYGIVNRIDPGPPAVGNVSHEPDAALPFSLEDALEKLERAGHIPVYLGAEGVTLYRQTKAAELQRFRKIISAEEYEWYL</sequence>
<keyword evidence="2" id="KW-0547">Nucleotide-binding</keyword>
<keyword evidence="3" id="KW-0067">ATP-binding</keyword>
<dbReference type="InterPro" id="IPR008146">
    <property type="entry name" value="Gln_synth_cat_dom"/>
</dbReference>
<dbReference type="Gene3D" id="3.30.590.10">
    <property type="entry name" value="Glutamine synthetase/guanido kinase, catalytic domain"/>
    <property type="match status" value="1"/>
</dbReference>
<dbReference type="PANTHER" id="PTHR43785">
    <property type="entry name" value="GAMMA-GLUTAMYLPUTRESCINE SYNTHETASE"/>
    <property type="match status" value="1"/>
</dbReference>
<evidence type="ECO:0000259" key="7">
    <source>
        <dbReference type="PROSITE" id="PS51986"/>
    </source>
</evidence>
<dbReference type="GO" id="GO:0005524">
    <property type="term" value="F:ATP binding"/>
    <property type="evidence" value="ECO:0007669"/>
    <property type="project" value="UniProtKB-KW"/>
</dbReference>
<dbReference type="PANTHER" id="PTHR43785:SF12">
    <property type="entry name" value="TYPE-1 GLUTAMINE SYNTHETASE 2"/>
    <property type="match status" value="1"/>
</dbReference>
<dbReference type="SMART" id="SM01230">
    <property type="entry name" value="Gln-synt_C"/>
    <property type="match status" value="1"/>
</dbReference>
<keyword evidence="1" id="KW-0436">Ligase</keyword>
<evidence type="ECO:0000256" key="2">
    <source>
        <dbReference type="ARBA" id="ARBA00022741"/>
    </source>
</evidence>
<dbReference type="SUPFAM" id="SSF54368">
    <property type="entry name" value="Glutamine synthetase, N-terminal domain"/>
    <property type="match status" value="1"/>
</dbReference>
<name>C0INP5_9BACT</name>
<dbReference type="PROSITE" id="PS51987">
    <property type="entry name" value="GS_CATALYTIC"/>
    <property type="match status" value="1"/>
</dbReference>
<dbReference type="Gene3D" id="3.10.20.70">
    <property type="entry name" value="Glutamine synthetase, N-terminal domain"/>
    <property type="match status" value="1"/>
</dbReference>
<dbReference type="PROSITE" id="PS51986">
    <property type="entry name" value="GS_BETA_GRASP"/>
    <property type="match status" value="1"/>
</dbReference>
<dbReference type="Pfam" id="PF00120">
    <property type="entry name" value="Gln-synt_C"/>
    <property type="match status" value="1"/>
</dbReference>
<proteinExistence type="inferred from homology"/>
<feature type="domain" description="GS catalytic" evidence="8">
    <location>
        <begin position="130"/>
        <end position="463"/>
    </location>
</feature>
<feature type="region of interest" description="Disordered" evidence="6">
    <location>
        <begin position="163"/>
        <end position="185"/>
    </location>
</feature>
<evidence type="ECO:0000256" key="5">
    <source>
        <dbReference type="RuleBase" id="RU000384"/>
    </source>
</evidence>